<reference evidence="2" key="1">
    <citation type="journal article" date="2020" name="Stud. Mycol.">
        <title>101 Dothideomycetes genomes: a test case for predicting lifestyles and emergence of pathogens.</title>
        <authorList>
            <person name="Haridas S."/>
            <person name="Albert R."/>
            <person name="Binder M."/>
            <person name="Bloem J."/>
            <person name="Labutti K."/>
            <person name="Salamov A."/>
            <person name="Andreopoulos B."/>
            <person name="Baker S."/>
            <person name="Barry K."/>
            <person name="Bills G."/>
            <person name="Bluhm B."/>
            <person name="Cannon C."/>
            <person name="Castanera R."/>
            <person name="Culley D."/>
            <person name="Daum C."/>
            <person name="Ezra D."/>
            <person name="Gonzalez J."/>
            <person name="Henrissat B."/>
            <person name="Kuo A."/>
            <person name="Liang C."/>
            <person name="Lipzen A."/>
            <person name="Lutzoni F."/>
            <person name="Magnuson J."/>
            <person name="Mondo S."/>
            <person name="Nolan M."/>
            <person name="Ohm R."/>
            <person name="Pangilinan J."/>
            <person name="Park H.-J."/>
            <person name="Ramirez L."/>
            <person name="Alfaro M."/>
            <person name="Sun H."/>
            <person name="Tritt A."/>
            <person name="Yoshinaga Y."/>
            <person name="Zwiers L.-H."/>
            <person name="Turgeon B."/>
            <person name="Goodwin S."/>
            <person name="Spatafora J."/>
            <person name="Crous P."/>
            <person name="Grigoriev I."/>
        </authorList>
    </citation>
    <scope>NUCLEOTIDE SEQUENCE</scope>
    <source>
        <strain evidence="2">CBS 279.74</strain>
    </source>
</reference>
<feature type="compositionally biased region" description="Basic residues" evidence="1">
    <location>
        <begin position="250"/>
        <end position="272"/>
    </location>
</feature>
<sequence length="288" mass="32723">MDNSHGFHWQVGPVNNIDPRVPSLERSVAASTPEESVVGCMEWDMCPEMDINLNGLPEFSPAYPGTFGDLVSEWPDRGRLKIPFPFSSPRSTLLGRPPANVEVLKRTIMEHANIWEDQGGTVRILEERNMRIPLKESSQNVNIPSKIYQVGLKDQKVIDATFNKLHQQNKMSWATRGSTFGVPVFVTWKNVVTYNARLGVDMLCVRDQQKIEERKRHGNKHGLCPPGSYPDPTAGGTILRGQERNSASQRRIRSHNQRTTRPQRRGPHRNRDHIRTAVFRPSFPSSTR</sequence>
<dbReference type="EMBL" id="MU005787">
    <property type="protein sequence ID" value="KAF2703432.1"/>
    <property type="molecule type" value="Genomic_DNA"/>
</dbReference>
<feature type="region of interest" description="Disordered" evidence="1">
    <location>
        <begin position="213"/>
        <end position="288"/>
    </location>
</feature>
<dbReference type="Proteomes" id="UP000799428">
    <property type="component" value="Unassembled WGS sequence"/>
</dbReference>
<keyword evidence="3" id="KW-1185">Reference proteome</keyword>
<accession>A0A6G1JT25</accession>
<evidence type="ECO:0000313" key="3">
    <source>
        <dbReference type="Proteomes" id="UP000799428"/>
    </source>
</evidence>
<evidence type="ECO:0000256" key="1">
    <source>
        <dbReference type="SAM" id="MobiDB-lite"/>
    </source>
</evidence>
<gene>
    <name evidence="2" type="ORF">K504DRAFT_520152</name>
</gene>
<dbReference type="AlphaFoldDB" id="A0A6G1JT25"/>
<evidence type="ECO:0000313" key="2">
    <source>
        <dbReference type="EMBL" id="KAF2703432.1"/>
    </source>
</evidence>
<proteinExistence type="predicted"/>
<organism evidence="2 3">
    <name type="scientific">Pleomassaria siparia CBS 279.74</name>
    <dbReference type="NCBI Taxonomy" id="1314801"/>
    <lineage>
        <taxon>Eukaryota</taxon>
        <taxon>Fungi</taxon>
        <taxon>Dikarya</taxon>
        <taxon>Ascomycota</taxon>
        <taxon>Pezizomycotina</taxon>
        <taxon>Dothideomycetes</taxon>
        <taxon>Pleosporomycetidae</taxon>
        <taxon>Pleosporales</taxon>
        <taxon>Pleomassariaceae</taxon>
        <taxon>Pleomassaria</taxon>
    </lineage>
</organism>
<protein>
    <submittedName>
        <fullName evidence="2">Uncharacterized protein</fullName>
    </submittedName>
</protein>
<name>A0A6G1JT25_9PLEO</name>
<dbReference type="OrthoDB" id="5423428at2759"/>